<protein>
    <submittedName>
        <fullName evidence="9 10">ABC transporter permease</fullName>
    </submittedName>
</protein>
<evidence type="ECO:0000259" key="8">
    <source>
        <dbReference type="PROSITE" id="PS50928"/>
    </source>
</evidence>
<evidence type="ECO:0000256" key="4">
    <source>
        <dbReference type="ARBA" id="ARBA00022692"/>
    </source>
</evidence>
<name>A0A1Y0CJR1_9BACI</name>
<keyword evidence="2 7" id="KW-0813">Transport</keyword>
<sequence length="308" mass="34107">MFIYIIRRLFQTIPVMFGVTLAVFMMMHLIPGDAAQIMAGEQANPEQIEAMREKLGLNDPLYVQYFSYIGNAIQGDLGTSIRTNRDVTSEIFTSRFWITVELAIWGTILSVILGLIAGIVSATRKYTFADTSLMIVALFGISMPNFWLGIMLIYFFSVNLGVLPVAGWGNDWKQVILPVITLGTGGAAIIARMTRSSMLDVIDQDYIRTAYAKGVSDRLVIYKHALRNALIPVVTVVGLQFGGLLGGAVITETVFAINGLGRLIISSITMRDFPMVQGTILVCTILFVFVNFLVDITYRLINKRIDLN</sequence>
<feature type="transmembrane region" description="Helical" evidence="7">
    <location>
        <begin position="275"/>
        <end position="294"/>
    </location>
</feature>
<dbReference type="InterPro" id="IPR035906">
    <property type="entry name" value="MetI-like_sf"/>
</dbReference>
<evidence type="ECO:0000256" key="3">
    <source>
        <dbReference type="ARBA" id="ARBA00022475"/>
    </source>
</evidence>
<comment type="similarity">
    <text evidence="7">Belongs to the binding-protein-dependent transport system permease family.</text>
</comment>
<dbReference type="Gene3D" id="1.10.3720.10">
    <property type="entry name" value="MetI-like"/>
    <property type="match status" value="1"/>
</dbReference>
<dbReference type="SUPFAM" id="SSF161098">
    <property type="entry name" value="MetI-like"/>
    <property type="match status" value="1"/>
</dbReference>
<dbReference type="RefSeq" id="WP_088017427.1">
    <property type="nucleotide sequence ID" value="NZ_CP020880.1"/>
</dbReference>
<dbReference type="CDD" id="cd06261">
    <property type="entry name" value="TM_PBP2"/>
    <property type="match status" value="1"/>
</dbReference>
<dbReference type="InterPro" id="IPR000515">
    <property type="entry name" value="MetI-like"/>
</dbReference>
<evidence type="ECO:0000313" key="11">
    <source>
        <dbReference type="Proteomes" id="UP000195573"/>
    </source>
</evidence>
<dbReference type="EMBL" id="CP020880">
    <property type="protein sequence ID" value="ART75520.1"/>
    <property type="molecule type" value="Genomic_DNA"/>
</dbReference>
<keyword evidence="4 7" id="KW-0812">Transmembrane</keyword>
<feature type="transmembrane region" description="Helical" evidence="7">
    <location>
        <begin position="12"/>
        <end position="30"/>
    </location>
</feature>
<organism evidence="10 12">
    <name type="scientific">Sutcliffiella horikoshii</name>
    <dbReference type="NCBI Taxonomy" id="79883"/>
    <lineage>
        <taxon>Bacteria</taxon>
        <taxon>Bacillati</taxon>
        <taxon>Bacillota</taxon>
        <taxon>Bacilli</taxon>
        <taxon>Bacillales</taxon>
        <taxon>Bacillaceae</taxon>
        <taxon>Sutcliffiella</taxon>
    </lineage>
</organism>
<feature type="transmembrane region" description="Helical" evidence="7">
    <location>
        <begin position="102"/>
        <end position="121"/>
    </location>
</feature>
<dbReference type="GO" id="GO:0005886">
    <property type="term" value="C:plasma membrane"/>
    <property type="evidence" value="ECO:0007669"/>
    <property type="project" value="UniProtKB-SubCell"/>
</dbReference>
<evidence type="ECO:0000256" key="2">
    <source>
        <dbReference type="ARBA" id="ARBA00022448"/>
    </source>
</evidence>
<keyword evidence="6 7" id="KW-0472">Membrane</keyword>
<dbReference type="AlphaFoldDB" id="A0A1Y0CJR1"/>
<dbReference type="GeneID" id="96737888"/>
<reference evidence="10 12" key="2">
    <citation type="submission" date="2019-08" db="EMBL/GenBank/DDBJ databases">
        <title>Bacillus genomes from the desert of Cuatro Cienegas, Coahuila.</title>
        <authorList>
            <person name="Olmedo-Alvarez G."/>
        </authorList>
    </citation>
    <scope>NUCLEOTIDE SEQUENCE [LARGE SCALE GENOMIC DNA]</scope>
    <source>
        <strain evidence="10 12">CH88_3T</strain>
    </source>
</reference>
<evidence type="ECO:0000256" key="7">
    <source>
        <dbReference type="RuleBase" id="RU363032"/>
    </source>
</evidence>
<dbReference type="GO" id="GO:0055085">
    <property type="term" value="P:transmembrane transport"/>
    <property type="evidence" value="ECO:0007669"/>
    <property type="project" value="InterPro"/>
</dbReference>
<evidence type="ECO:0000256" key="5">
    <source>
        <dbReference type="ARBA" id="ARBA00022989"/>
    </source>
</evidence>
<evidence type="ECO:0000256" key="1">
    <source>
        <dbReference type="ARBA" id="ARBA00004651"/>
    </source>
</evidence>
<evidence type="ECO:0000313" key="9">
    <source>
        <dbReference type="EMBL" id="ART75520.1"/>
    </source>
</evidence>
<keyword evidence="5 7" id="KW-1133">Transmembrane helix</keyword>
<keyword evidence="11" id="KW-1185">Reference proteome</keyword>
<gene>
    <name evidence="9" type="ORF">B4U37_05530</name>
    <name evidence="10" type="ORF">FZC74_00520</name>
</gene>
<feature type="transmembrane region" description="Helical" evidence="7">
    <location>
        <begin position="229"/>
        <end position="255"/>
    </location>
</feature>
<dbReference type="Pfam" id="PF00528">
    <property type="entry name" value="BPD_transp_1"/>
    <property type="match status" value="1"/>
</dbReference>
<dbReference type="KEGG" id="bhk:B4U37_05530"/>
<evidence type="ECO:0000313" key="10">
    <source>
        <dbReference type="EMBL" id="TYS60800.1"/>
    </source>
</evidence>
<proteinExistence type="inferred from homology"/>
<dbReference type="PANTHER" id="PTHR43163">
    <property type="entry name" value="DIPEPTIDE TRANSPORT SYSTEM PERMEASE PROTEIN DPPB-RELATED"/>
    <property type="match status" value="1"/>
</dbReference>
<dbReference type="Proteomes" id="UP000323393">
    <property type="component" value="Unassembled WGS sequence"/>
</dbReference>
<dbReference type="EMBL" id="VTEU01000001">
    <property type="protein sequence ID" value="TYS60800.1"/>
    <property type="molecule type" value="Genomic_DNA"/>
</dbReference>
<accession>A0A1Y0CJR1</accession>
<dbReference type="PANTHER" id="PTHR43163:SF6">
    <property type="entry name" value="DIPEPTIDE TRANSPORT SYSTEM PERMEASE PROTEIN DPPB-RELATED"/>
    <property type="match status" value="1"/>
</dbReference>
<feature type="domain" description="ABC transmembrane type-1" evidence="8">
    <location>
        <begin position="96"/>
        <end position="298"/>
    </location>
</feature>
<dbReference type="Pfam" id="PF19300">
    <property type="entry name" value="BPD_transp_1_N"/>
    <property type="match status" value="1"/>
</dbReference>
<dbReference type="Proteomes" id="UP000195573">
    <property type="component" value="Chromosome"/>
</dbReference>
<comment type="subcellular location">
    <subcellularLocation>
        <location evidence="1 7">Cell membrane</location>
        <topology evidence="1 7">Multi-pass membrane protein</topology>
    </subcellularLocation>
</comment>
<dbReference type="InterPro" id="IPR045621">
    <property type="entry name" value="BPD_transp_1_N"/>
</dbReference>
<reference evidence="9 11" key="1">
    <citation type="submission" date="2017-04" db="EMBL/GenBank/DDBJ databases">
        <title>Complete Genome Sequence of the Bacillus horikoshii 20a strain from Cuatro Cienegas, Coahuila, Mexico.</title>
        <authorList>
            <person name="Zarza E."/>
            <person name="Alcaraz L.D."/>
            <person name="Aguilar-Salinas B."/>
            <person name="Islas A."/>
            <person name="Olmedo-Alvarez G."/>
        </authorList>
    </citation>
    <scope>NUCLEOTIDE SEQUENCE [LARGE SCALE GENOMIC DNA]</scope>
    <source>
        <strain evidence="9 11">20a</strain>
    </source>
</reference>
<dbReference type="PROSITE" id="PS50928">
    <property type="entry name" value="ABC_TM1"/>
    <property type="match status" value="1"/>
</dbReference>
<feature type="transmembrane region" description="Helical" evidence="7">
    <location>
        <begin position="175"/>
        <end position="194"/>
    </location>
</feature>
<feature type="transmembrane region" description="Helical" evidence="7">
    <location>
        <begin position="133"/>
        <end position="155"/>
    </location>
</feature>
<keyword evidence="3" id="KW-1003">Cell membrane</keyword>
<evidence type="ECO:0000313" key="12">
    <source>
        <dbReference type="Proteomes" id="UP000323393"/>
    </source>
</evidence>
<evidence type="ECO:0000256" key="6">
    <source>
        <dbReference type="ARBA" id="ARBA00023136"/>
    </source>
</evidence>